<dbReference type="EMBL" id="RWGY01000026">
    <property type="protein sequence ID" value="TVU22598.1"/>
    <property type="molecule type" value="Genomic_DNA"/>
</dbReference>
<proteinExistence type="predicted"/>
<name>A0A5J9UHE2_9POAL</name>
<gene>
    <name evidence="1" type="ORF">EJB05_32308</name>
</gene>
<accession>A0A5J9UHE2</accession>
<sequence length="116" mass="12812">MGDGKGEPLLVKKRAARYHPGCPGCRVERLKEEREGVFPLPDLFRIWLVTVCSSACSIASTSLFPITSPSPFGRYCFAVLLLSCSGWFLDHFNSVLSNNSNVMVRLGTPDQALYTI</sequence>
<keyword evidence="2" id="KW-1185">Reference proteome</keyword>
<evidence type="ECO:0000313" key="2">
    <source>
        <dbReference type="Proteomes" id="UP000324897"/>
    </source>
</evidence>
<dbReference type="Gramene" id="TVU22598">
    <property type="protein sequence ID" value="TVU22598"/>
    <property type="gene ID" value="EJB05_32308"/>
</dbReference>
<reference evidence="1 2" key="1">
    <citation type="journal article" date="2019" name="Sci. Rep.">
        <title>A high-quality genome of Eragrostis curvula grass provides insights into Poaceae evolution and supports new strategies to enhance forage quality.</title>
        <authorList>
            <person name="Carballo J."/>
            <person name="Santos B.A.C.M."/>
            <person name="Zappacosta D."/>
            <person name="Garbus I."/>
            <person name="Selva J.P."/>
            <person name="Gallo C.A."/>
            <person name="Diaz A."/>
            <person name="Albertini E."/>
            <person name="Caccamo M."/>
            <person name="Echenique V."/>
        </authorList>
    </citation>
    <scope>NUCLEOTIDE SEQUENCE [LARGE SCALE GENOMIC DNA]</scope>
    <source>
        <strain evidence="2">cv. Victoria</strain>
        <tissue evidence="1">Leaf</tissue>
    </source>
</reference>
<dbReference type="AlphaFoldDB" id="A0A5J9UHE2"/>
<protein>
    <submittedName>
        <fullName evidence="1">Uncharacterized protein</fullName>
    </submittedName>
</protein>
<feature type="non-terminal residue" evidence="1">
    <location>
        <position position="1"/>
    </location>
</feature>
<dbReference type="Proteomes" id="UP000324897">
    <property type="component" value="Unassembled WGS sequence"/>
</dbReference>
<dbReference type="OrthoDB" id="10480965at2759"/>
<evidence type="ECO:0000313" key="1">
    <source>
        <dbReference type="EMBL" id="TVU22598.1"/>
    </source>
</evidence>
<organism evidence="1 2">
    <name type="scientific">Eragrostis curvula</name>
    <name type="common">weeping love grass</name>
    <dbReference type="NCBI Taxonomy" id="38414"/>
    <lineage>
        <taxon>Eukaryota</taxon>
        <taxon>Viridiplantae</taxon>
        <taxon>Streptophyta</taxon>
        <taxon>Embryophyta</taxon>
        <taxon>Tracheophyta</taxon>
        <taxon>Spermatophyta</taxon>
        <taxon>Magnoliopsida</taxon>
        <taxon>Liliopsida</taxon>
        <taxon>Poales</taxon>
        <taxon>Poaceae</taxon>
        <taxon>PACMAD clade</taxon>
        <taxon>Chloridoideae</taxon>
        <taxon>Eragrostideae</taxon>
        <taxon>Eragrostidinae</taxon>
        <taxon>Eragrostis</taxon>
    </lineage>
</organism>
<comment type="caution">
    <text evidence="1">The sequence shown here is derived from an EMBL/GenBank/DDBJ whole genome shotgun (WGS) entry which is preliminary data.</text>
</comment>